<dbReference type="CDD" id="cd02801">
    <property type="entry name" value="DUS_like_FMN"/>
    <property type="match status" value="1"/>
</dbReference>
<comment type="cofactor">
    <cofactor evidence="1 12">
        <name>FMN</name>
        <dbReference type="ChEBI" id="CHEBI:58210"/>
    </cofactor>
</comment>
<evidence type="ECO:0000256" key="1">
    <source>
        <dbReference type="ARBA" id="ARBA00001917"/>
    </source>
</evidence>
<dbReference type="NCBIfam" id="TIGR00737">
    <property type="entry name" value="nifR3_yhdG"/>
    <property type="match status" value="1"/>
</dbReference>
<evidence type="ECO:0000256" key="10">
    <source>
        <dbReference type="ARBA" id="ARBA00048205"/>
    </source>
</evidence>
<dbReference type="InterPro" id="IPR035587">
    <property type="entry name" value="DUS-like_FMN-bd"/>
</dbReference>
<evidence type="ECO:0000313" key="15">
    <source>
        <dbReference type="Proteomes" id="UP001279681"/>
    </source>
</evidence>
<feature type="domain" description="DUS-like FMN-binding" evidence="13">
    <location>
        <begin position="5"/>
        <end position="310"/>
    </location>
</feature>
<comment type="catalytic activity">
    <reaction evidence="10">
        <text>a 5,6-dihydrouridine in tRNA + NADP(+) = a uridine in tRNA + NADPH + H(+)</text>
        <dbReference type="Rhea" id="RHEA:23624"/>
        <dbReference type="Rhea" id="RHEA-COMP:13339"/>
        <dbReference type="Rhea" id="RHEA-COMP:13887"/>
        <dbReference type="ChEBI" id="CHEBI:15378"/>
        <dbReference type="ChEBI" id="CHEBI:57783"/>
        <dbReference type="ChEBI" id="CHEBI:58349"/>
        <dbReference type="ChEBI" id="CHEBI:65315"/>
        <dbReference type="ChEBI" id="CHEBI:74443"/>
    </reaction>
</comment>
<dbReference type="InterPro" id="IPR004652">
    <property type="entry name" value="DusB-like"/>
</dbReference>
<dbReference type="GO" id="GO:0016491">
    <property type="term" value="F:oxidoreductase activity"/>
    <property type="evidence" value="ECO:0007669"/>
    <property type="project" value="UniProtKB-KW"/>
</dbReference>
<dbReference type="Proteomes" id="UP001279681">
    <property type="component" value="Unassembled WGS sequence"/>
</dbReference>
<dbReference type="EC" id="1.3.1.-" evidence="12"/>
<dbReference type="InterPro" id="IPR018517">
    <property type="entry name" value="tRNA_hU_synthase_CS"/>
</dbReference>
<evidence type="ECO:0000256" key="12">
    <source>
        <dbReference type="PIRNR" id="PIRNR006621"/>
    </source>
</evidence>
<evidence type="ECO:0000259" key="13">
    <source>
        <dbReference type="Pfam" id="PF01207"/>
    </source>
</evidence>
<dbReference type="PROSITE" id="PS01136">
    <property type="entry name" value="UPF0034"/>
    <property type="match status" value="1"/>
</dbReference>
<evidence type="ECO:0000313" key="14">
    <source>
        <dbReference type="EMBL" id="MDX8336352.1"/>
    </source>
</evidence>
<dbReference type="InterPro" id="IPR024036">
    <property type="entry name" value="tRNA-dHydroUridine_Synthase_C"/>
</dbReference>
<keyword evidence="7" id="KW-0521">NADP</keyword>
<dbReference type="InterPro" id="IPR013785">
    <property type="entry name" value="Aldolase_TIM"/>
</dbReference>
<dbReference type="PIRSF" id="PIRSF006621">
    <property type="entry name" value="Dus"/>
    <property type="match status" value="1"/>
</dbReference>
<evidence type="ECO:0000256" key="4">
    <source>
        <dbReference type="ARBA" id="ARBA00022630"/>
    </source>
</evidence>
<evidence type="ECO:0000256" key="11">
    <source>
        <dbReference type="ARBA" id="ARBA00048802"/>
    </source>
</evidence>
<reference evidence="15" key="1">
    <citation type="submission" date="2023-07" db="EMBL/GenBank/DDBJ databases">
        <authorList>
            <person name="Colorado M.A."/>
            <person name="Villamil L.M."/>
            <person name="Melo J.F."/>
            <person name="Rodriguez J.A."/>
            <person name="Ruiz R.Y."/>
        </authorList>
    </citation>
    <scope>NUCLEOTIDE SEQUENCE [LARGE SCALE GENOMIC DNA]</scope>
    <source>
        <strain evidence="15">C33</strain>
    </source>
</reference>
<evidence type="ECO:0000256" key="5">
    <source>
        <dbReference type="ARBA" id="ARBA00022643"/>
    </source>
</evidence>
<keyword evidence="8" id="KW-0694">RNA-binding</keyword>
<name>A0ABU4WBE6_9FUSO</name>
<comment type="catalytic activity">
    <reaction evidence="11">
        <text>a 5,6-dihydrouridine in tRNA + NAD(+) = a uridine in tRNA + NADH + H(+)</text>
        <dbReference type="Rhea" id="RHEA:54452"/>
        <dbReference type="Rhea" id="RHEA-COMP:13339"/>
        <dbReference type="Rhea" id="RHEA-COMP:13887"/>
        <dbReference type="ChEBI" id="CHEBI:15378"/>
        <dbReference type="ChEBI" id="CHEBI:57540"/>
        <dbReference type="ChEBI" id="CHEBI:57945"/>
        <dbReference type="ChEBI" id="CHEBI:65315"/>
        <dbReference type="ChEBI" id="CHEBI:74443"/>
    </reaction>
</comment>
<evidence type="ECO:0000256" key="9">
    <source>
        <dbReference type="ARBA" id="ARBA00023002"/>
    </source>
</evidence>
<dbReference type="PANTHER" id="PTHR45846:SF1">
    <property type="entry name" value="TRNA-DIHYDROURIDINE(47) SYNTHASE [NAD(P)(+)]-LIKE"/>
    <property type="match status" value="1"/>
</dbReference>
<comment type="function">
    <text evidence="2 12">Catalyzes the synthesis of 5,6-dihydrouridine (D), a modified base found in the D-loop of most tRNAs, via the reduction of the C5-C6 double bond in target uridines.</text>
</comment>
<accession>A0ABU4WBE6</accession>
<protein>
    <recommendedName>
        <fullName evidence="12">tRNA-dihydrouridine synthase</fullName>
        <ecNumber evidence="12">1.3.1.-</ecNumber>
    </recommendedName>
</protein>
<dbReference type="SUPFAM" id="SSF51395">
    <property type="entry name" value="FMN-linked oxidoreductases"/>
    <property type="match status" value="1"/>
</dbReference>
<evidence type="ECO:0000256" key="3">
    <source>
        <dbReference type="ARBA" id="ARBA00022555"/>
    </source>
</evidence>
<evidence type="ECO:0000256" key="8">
    <source>
        <dbReference type="ARBA" id="ARBA00022884"/>
    </source>
</evidence>
<keyword evidence="3" id="KW-0820">tRNA-binding</keyword>
<dbReference type="Gene3D" id="3.20.20.70">
    <property type="entry name" value="Aldolase class I"/>
    <property type="match status" value="1"/>
</dbReference>
<keyword evidence="5 12" id="KW-0288">FMN</keyword>
<proteinExistence type="inferred from homology"/>
<evidence type="ECO:0000256" key="2">
    <source>
        <dbReference type="ARBA" id="ARBA00002790"/>
    </source>
</evidence>
<comment type="similarity">
    <text evidence="12">Belongs to the dus family.</text>
</comment>
<gene>
    <name evidence="14" type="primary">dusB</name>
    <name evidence="14" type="ORF">RFV38_07570</name>
</gene>
<keyword evidence="4 12" id="KW-0285">Flavoprotein</keyword>
<keyword evidence="6 12" id="KW-0819">tRNA processing</keyword>
<dbReference type="EMBL" id="JAVIKH010000009">
    <property type="protein sequence ID" value="MDX8336352.1"/>
    <property type="molecule type" value="Genomic_DNA"/>
</dbReference>
<comment type="caution">
    <text evidence="14">The sequence shown here is derived from an EMBL/GenBank/DDBJ whole genome shotgun (WGS) entry which is preliminary data.</text>
</comment>
<dbReference type="PANTHER" id="PTHR45846">
    <property type="entry name" value="TRNA-DIHYDROURIDINE(47) SYNTHASE [NAD(P)(+)]-LIKE"/>
    <property type="match status" value="1"/>
</dbReference>
<evidence type="ECO:0000256" key="7">
    <source>
        <dbReference type="ARBA" id="ARBA00022857"/>
    </source>
</evidence>
<evidence type="ECO:0000256" key="6">
    <source>
        <dbReference type="ARBA" id="ARBA00022694"/>
    </source>
</evidence>
<dbReference type="Pfam" id="PF01207">
    <property type="entry name" value="Dus"/>
    <property type="match status" value="1"/>
</dbReference>
<keyword evidence="15" id="KW-1185">Reference proteome</keyword>
<dbReference type="RefSeq" id="WP_320313757.1">
    <property type="nucleotide sequence ID" value="NZ_JAVIKH010000009.1"/>
</dbReference>
<sequence>MKIYIAPLAGVTDYTFRGILDEYKPDLMFTEMVSINALEMENEKTLNQILRIREGEAVQIFGKDIEKMVHSAKYITEELGVKHIDVNAGCPVNKIIKNGYGAALLEDPDHIKRILCEIRDNIADDVDLSLKTRVGYKGLKQHKLVGKIAEEAGCKHITIHGRTREQMYSGTADWDLIKEVKENVNIEVIGNGDIFTAEDAYEKVKYSGVDGIMLARGICGNPWLVKQIKEKFETGHIETIVTPEMRLDMAIKHALQGKLDNPNKKFLFELRKHLCWYLKGVRNGAALKGAINQIESYDELIELLEKAKENLK</sequence>
<dbReference type="Gene3D" id="1.10.1200.80">
    <property type="entry name" value="Putative flavin oxidoreducatase, domain 2"/>
    <property type="match status" value="1"/>
</dbReference>
<keyword evidence="9 12" id="KW-0560">Oxidoreductase</keyword>
<organism evidence="14 15">
    <name type="scientific">Candidatus Cetobacterium colombiensis</name>
    <dbReference type="NCBI Taxonomy" id="3073100"/>
    <lineage>
        <taxon>Bacteria</taxon>
        <taxon>Fusobacteriati</taxon>
        <taxon>Fusobacteriota</taxon>
        <taxon>Fusobacteriia</taxon>
        <taxon>Fusobacteriales</taxon>
        <taxon>Fusobacteriaceae</taxon>
        <taxon>Cetobacterium</taxon>
    </lineage>
</organism>
<dbReference type="InterPro" id="IPR001269">
    <property type="entry name" value="DUS_fam"/>
</dbReference>